<organism evidence="2">
    <name type="scientific">Chaetomium thermophilum (strain DSM 1495 / CBS 144.50 / IMI 039719)</name>
    <name type="common">Thermochaetoides thermophila</name>
    <dbReference type="NCBI Taxonomy" id="759272"/>
    <lineage>
        <taxon>Eukaryota</taxon>
        <taxon>Fungi</taxon>
        <taxon>Dikarya</taxon>
        <taxon>Ascomycota</taxon>
        <taxon>Pezizomycotina</taxon>
        <taxon>Sordariomycetes</taxon>
        <taxon>Sordariomycetidae</taxon>
        <taxon>Sordariales</taxon>
        <taxon>Chaetomiaceae</taxon>
        <taxon>Thermochaetoides</taxon>
    </lineage>
</organism>
<evidence type="ECO:0000313" key="1">
    <source>
        <dbReference type="EMBL" id="EGS22087.1"/>
    </source>
</evidence>
<dbReference type="KEGG" id="cthr:CTHT_0039730"/>
<dbReference type="eggNOG" id="ENOG502RMVP">
    <property type="taxonomic scope" value="Eukaryota"/>
</dbReference>
<dbReference type="OrthoDB" id="4568644at2759"/>
<dbReference type="EMBL" id="GL988041">
    <property type="protein sequence ID" value="EGS22087.1"/>
    <property type="molecule type" value="Genomic_DNA"/>
</dbReference>
<proteinExistence type="predicted"/>
<dbReference type="OMA" id="LWLTEEW"/>
<reference evidence="1 2" key="1">
    <citation type="journal article" date="2011" name="Cell">
        <title>Insight into structure and assembly of the nuclear pore complex by utilizing the genome of a eukaryotic thermophile.</title>
        <authorList>
            <person name="Amlacher S."/>
            <person name="Sarges P."/>
            <person name="Flemming D."/>
            <person name="van Noort V."/>
            <person name="Kunze R."/>
            <person name="Devos D.P."/>
            <person name="Arumugam M."/>
            <person name="Bork P."/>
            <person name="Hurt E."/>
        </authorList>
    </citation>
    <scope>NUCLEOTIDE SEQUENCE [LARGE SCALE GENOMIC DNA]</scope>
    <source>
        <strain evidence="2">DSM 1495 / CBS 144.50 / IMI 039719</strain>
    </source>
</reference>
<protein>
    <submittedName>
        <fullName evidence="1">Uncharacterized protein</fullName>
    </submittedName>
</protein>
<accession>G0S4C9</accession>
<dbReference type="HOGENOM" id="CLU_1038942_0_0_1"/>
<dbReference type="Proteomes" id="UP000008066">
    <property type="component" value="Unassembled WGS sequence"/>
</dbReference>
<dbReference type="AlphaFoldDB" id="G0S4C9"/>
<name>G0S4C9_CHATD</name>
<dbReference type="GeneID" id="18258011"/>
<evidence type="ECO:0000313" key="2">
    <source>
        <dbReference type="Proteomes" id="UP000008066"/>
    </source>
</evidence>
<dbReference type="RefSeq" id="XP_006694383.1">
    <property type="nucleotide sequence ID" value="XM_006694320.1"/>
</dbReference>
<gene>
    <name evidence="1" type="ORF">CTHT_0039730</name>
</gene>
<keyword evidence="2" id="KW-1185">Reference proteome</keyword>
<sequence length="299" mass="34177">MVHIPPQCPLWFKSPNDDDNAPISPPKDVKACIPDFPKFGLHNCGNHRYNTENKNIHIYFQRFQRSVLRGQSRNLSGSIELACTKCNTLTPLSHLHDLPCGDLVCLVCLRRLIARVYANIAQNWRAIRHTRNQIDQLERQLHDAEIGGDPEETPSNGRAKKRRLSWPKISAFTNIRHENLEKECFNLSKRLLELAGLTCCGVSMRLGRLLACLPPETARDLWLIFQWVKDPPYRQRVCAWPDCGAYIAACCRWDVGASGYRYHCVVCQGNSQDCSRTIEQEQTRFPYLPKGQPALTPAR</sequence>